<dbReference type="InterPro" id="IPR015797">
    <property type="entry name" value="NUDIX_hydrolase-like_dom_sf"/>
</dbReference>
<protein>
    <recommendedName>
        <fullName evidence="3">Nudix hydrolase domain-containing protein</fullName>
    </recommendedName>
</protein>
<keyword evidence="2" id="KW-0378">Hydrolase</keyword>
<gene>
    <name evidence="4" type="ORF">GCM10010124_03520</name>
</gene>
<dbReference type="PANTHER" id="PTHR43046:SF14">
    <property type="entry name" value="MUTT_NUDIX FAMILY PROTEIN"/>
    <property type="match status" value="1"/>
</dbReference>
<comment type="caution">
    <text evidence="4">The sequence shown here is derived from an EMBL/GenBank/DDBJ whole genome shotgun (WGS) entry which is preliminary data.</text>
</comment>
<dbReference type="RefSeq" id="WP_189112345.1">
    <property type="nucleotide sequence ID" value="NZ_BMQC01000001.1"/>
</dbReference>
<dbReference type="PROSITE" id="PS51462">
    <property type="entry name" value="NUDIX"/>
    <property type="match status" value="1"/>
</dbReference>
<dbReference type="EMBL" id="BMQC01000001">
    <property type="protein sequence ID" value="GGK14246.1"/>
    <property type="molecule type" value="Genomic_DNA"/>
</dbReference>
<dbReference type="Gene3D" id="3.90.79.10">
    <property type="entry name" value="Nucleoside Triphosphate Pyrophosphohydrolase"/>
    <property type="match status" value="2"/>
</dbReference>
<dbReference type="AlphaFoldDB" id="A0A8J3FEI4"/>
<sequence>MERLRRIAAYGVCRDDRGRVLLVRRPGADVRVLPGADLRHGEDPRDAVVRGLAAQAGLAVAVTGLAGVASSVTAGDGVAVHVDGIAYRVCAPPAPGGGPAPAGLCWYDDEALAGAPVDRHARSLLGLEPPAAAPRYSGGLAEARPRAGGRGQRFSAYALATDPRGRVLLTRNAPGYPYAGRWHLPGGGTDFGEQPAAAVLRELTEETGQDGRVTALLDVRHRHTPRAHGPEGRALDWHVVQVLYRVAVDAPTPAHVRDRGGSTAEARWWDRPQLAGLPLTPAAEAGLAGWR</sequence>
<keyword evidence="5" id="KW-1185">Reference proteome</keyword>
<evidence type="ECO:0000256" key="1">
    <source>
        <dbReference type="ARBA" id="ARBA00001946"/>
    </source>
</evidence>
<dbReference type="PANTHER" id="PTHR43046">
    <property type="entry name" value="GDP-MANNOSE MANNOSYL HYDROLASE"/>
    <property type="match status" value="1"/>
</dbReference>
<dbReference type="PROSITE" id="PS00893">
    <property type="entry name" value="NUDIX_BOX"/>
    <property type="match status" value="1"/>
</dbReference>
<name>A0A8J3FEI4_9ACTN</name>
<dbReference type="SUPFAM" id="SSF55811">
    <property type="entry name" value="Nudix"/>
    <property type="match status" value="2"/>
</dbReference>
<evidence type="ECO:0000313" key="4">
    <source>
        <dbReference type="EMBL" id="GGK14246.1"/>
    </source>
</evidence>
<reference evidence="4" key="1">
    <citation type="journal article" date="2014" name="Int. J. Syst. Evol. Microbiol.">
        <title>Complete genome sequence of Corynebacterium casei LMG S-19264T (=DSM 44701T), isolated from a smear-ripened cheese.</title>
        <authorList>
            <consortium name="US DOE Joint Genome Institute (JGI-PGF)"/>
            <person name="Walter F."/>
            <person name="Albersmeier A."/>
            <person name="Kalinowski J."/>
            <person name="Ruckert C."/>
        </authorList>
    </citation>
    <scope>NUCLEOTIDE SEQUENCE</scope>
    <source>
        <strain evidence="4">JCM 3091</strain>
    </source>
</reference>
<accession>A0A8J3FEI4</accession>
<dbReference type="Pfam" id="PF00293">
    <property type="entry name" value="NUDIX"/>
    <property type="match status" value="2"/>
</dbReference>
<proteinExistence type="predicted"/>
<dbReference type="GO" id="GO:0016787">
    <property type="term" value="F:hydrolase activity"/>
    <property type="evidence" value="ECO:0007669"/>
    <property type="project" value="UniProtKB-KW"/>
</dbReference>
<evidence type="ECO:0000256" key="2">
    <source>
        <dbReference type="ARBA" id="ARBA00022801"/>
    </source>
</evidence>
<dbReference type="CDD" id="cd02883">
    <property type="entry name" value="NUDIX_Hydrolase"/>
    <property type="match status" value="2"/>
</dbReference>
<organism evidence="4 5">
    <name type="scientific">Pilimelia terevasa</name>
    <dbReference type="NCBI Taxonomy" id="53372"/>
    <lineage>
        <taxon>Bacteria</taxon>
        <taxon>Bacillati</taxon>
        <taxon>Actinomycetota</taxon>
        <taxon>Actinomycetes</taxon>
        <taxon>Micromonosporales</taxon>
        <taxon>Micromonosporaceae</taxon>
        <taxon>Pilimelia</taxon>
    </lineage>
</organism>
<reference evidence="4" key="2">
    <citation type="submission" date="2020-09" db="EMBL/GenBank/DDBJ databases">
        <authorList>
            <person name="Sun Q."/>
            <person name="Ohkuma M."/>
        </authorList>
    </citation>
    <scope>NUCLEOTIDE SEQUENCE</scope>
    <source>
        <strain evidence="4">JCM 3091</strain>
    </source>
</reference>
<comment type="cofactor">
    <cofactor evidence="1">
        <name>Mg(2+)</name>
        <dbReference type="ChEBI" id="CHEBI:18420"/>
    </cofactor>
</comment>
<dbReference type="Proteomes" id="UP000662200">
    <property type="component" value="Unassembled WGS sequence"/>
</dbReference>
<evidence type="ECO:0000259" key="3">
    <source>
        <dbReference type="PROSITE" id="PS51462"/>
    </source>
</evidence>
<dbReference type="InterPro" id="IPR000086">
    <property type="entry name" value="NUDIX_hydrolase_dom"/>
</dbReference>
<dbReference type="InterPro" id="IPR020084">
    <property type="entry name" value="NUDIX_hydrolase_CS"/>
</dbReference>
<feature type="domain" description="Nudix hydrolase" evidence="3">
    <location>
        <begin position="149"/>
        <end position="291"/>
    </location>
</feature>
<evidence type="ECO:0000313" key="5">
    <source>
        <dbReference type="Proteomes" id="UP000662200"/>
    </source>
</evidence>